<dbReference type="AlphaFoldDB" id="W6QDB2"/>
<protein>
    <submittedName>
        <fullName evidence="1">Genomic scaffold, ProqFM164S03</fullName>
    </submittedName>
</protein>
<dbReference type="EMBL" id="HG792017">
    <property type="protein sequence ID" value="CDM34460.1"/>
    <property type="molecule type" value="Genomic_DNA"/>
</dbReference>
<gene>
    <name evidence="1" type="ORF">PROQFM164_S03g001184</name>
</gene>
<reference evidence="1" key="1">
    <citation type="journal article" date="2014" name="Nat. Commun.">
        <title>Multiple recent horizontal transfers of a large genomic region in cheese making fungi.</title>
        <authorList>
            <person name="Cheeseman K."/>
            <person name="Ropars J."/>
            <person name="Renault P."/>
            <person name="Dupont J."/>
            <person name="Gouzy J."/>
            <person name="Branca A."/>
            <person name="Abraham A.L."/>
            <person name="Ceppi M."/>
            <person name="Conseiller E."/>
            <person name="Debuchy R."/>
            <person name="Malagnac F."/>
            <person name="Goarin A."/>
            <person name="Silar P."/>
            <person name="Lacoste S."/>
            <person name="Sallet E."/>
            <person name="Bensimon A."/>
            <person name="Giraud T."/>
            <person name="Brygoo Y."/>
        </authorList>
    </citation>
    <scope>NUCLEOTIDE SEQUENCE [LARGE SCALE GENOMIC DNA]</scope>
    <source>
        <strain evidence="1">FM164</strain>
    </source>
</reference>
<dbReference type="Proteomes" id="UP000030686">
    <property type="component" value="Unassembled WGS sequence"/>
</dbReference>
<name>W6QDB2_PENRF</name>
<accession>W6QDB2</accession>
<evidence type="ECO:0000313" key="2">
    <source>
        <dbReference type="Proteomes" id="UP000030686"/>
    </source>
</evidence>
<evidence type="ECO:0000313" key="1">
    <source>
        <dbReference type="EMBL" id="CDM34460.1"/>
    </source>
</evidence>
<proteinExistence type="predicted"/>
<sequence>MPREKMRGALQRSFLESGNWRLQRAGYNMNGDFALMKTSDAPRIPVTRVECEADKYLVCSSFPVPMRSHAVYYFDRLLVASMMSQYTIHIVYLGPSLSRLCASGLVLMWLPEHIRMRVRPYCGRSHRRFWRTAHYHQYRHKAY</sequence>
<organism evidence="1 2">
    <name type="scientific">Penicillium roqueforti (strain FM164)</name>
    <dbReference type="NCBI Taxonomy" id="1365484"/>
    <lineage>
        <taxon>Eukaryota</taxon>
        <taxon>Fungi</taxon>
        <taxon>Dikarya</taxon>
        <taxon>Ascomycota</taxon>
        <taxon>Pezizomycotina</taxon>
        <taxon>Eurotiomycetes</taxon>
        <taxon>Eurotiomycetidae</taxon>
        <taxon>Eurotiales</taxon>
        <taxon>Aspergillaceae</taxon>
        <taxon>Penicillium</taxon>
    </lineage>
</organism>
<dbReference type="OrthoDB" id="4374814at2759"/>
<keyword evidence="2" id="KW-1185">Reference proteome</keyword>